<gene>
    <name evidence="1" type="ORF">Ccl03g_42500</name>
</gene>
<sequence>MEYSQINALFKRNHNDYELWNLTLPREKIQKIRQVQEDISGDLRQIFEELPLDDGQMENKIHFALPHQDGLRIVTVDMGEGFADRNRYNGSSVRGSREEIISELRETLKAQGYALRSNAAFADVDVIATLQKIMEHNTDFFQTDFQYDVEKLREAAEDRGGYRGFFWLTRKGGTWCFPERDVYIRNTSTANTWMFYGGCGSENVKAYWIGLKRVEGDDRKIIGDIVEMDYQKHLDYLCTHSLDPAYVEVVFKSPNDVRTFSYQEYQKNWQSISQRYGTVERVKYLVENQQELARAVLSAHGLIWEAAEPMEIDTYLNRMEQERLHDYGYTVGDVRRIGPLDAEKAVKHGLECFALHQDSTKELIAGRENFQQHLFHDGLFGITGQENQLLQYLKQDCVPLFTPEESALICRLAIQSGKEAGRDSAGLLDSIIRKAELSMGQSERVECEPCVEYDHEEQEEL</sequence>
<protein>
    <submittedName>
        <fullName evidence="1">Uncharacterized protein</fullName>
    </submittedName>
</protein>
<reference evidence="1 2" key="1">
    <citation type="submission" date="2019-06" db="EMBL/GenBank/DDBJ databases">
        <title>Draft genome sequence of [Clostridium] clostridioforme NBRC 113352.</title>
        <authorList>
            <person name="Miura T."/>
            <person name="Furukawa M."/>
            <person name="Shimamura M."/>
            <person name="Ohyama Y."/>
            <person name="Yamazoe A."/>
            <person name="Kawasaki H."/>
        </authorList>
    </citation>
    <scope>NUCLEOTIDE SEQUENCE [LARGE SCALE GENOMIC DNA]</scope>
    <source>
        <strain evidence="1 2">NBRC 113352</strain>
    </source>
</reference>
<name>A0A829W8A1_9FIRM</name>
<dbReference type="RefSeq" id="WP_141267768.1">
    <property type="nucleotide sequence ID" value="NZ_AP031445.1"/>
</dbReference>
<evidence type="ECO:0000313" key="1">
    <source>
        <dbReference type="EMBL" id="GEA38537.1"/>
    </source>
</evidence>
<dbReference type="EMBL" id="BJLB01000001">
    <property type="protein sequence ID" value="GEA38537.1"/>
    <property type="molecule type" value="Genomic_DNA"/>
</dbReference>
<dbReference type="GeneID" id="97209351"/>
<dbReference type="Proteomes" id="UP000315200">
    <property type="component" value="Unassembled WGS sequence"/>
</dbReference>
<evidence type="ECO:0000313" key="2">
    <source>
        <dbReference type="Proteomes" id="UP000315200"/>
    </source>
</evidence>
<accession>A0A829W8A1</accession>
<comment type="caution">
    <text evidence="1">The sequence shown here is derived from an EMBL/GenBank/DDBJ whole genome shotgun (WGS) entry which is preliminary data.</text>
</comment>
<dbReference type="AlphaFoldDB" id="A0A829W8A1"/>
<proteinExistence type="predicted"/>
<organism evidence="1 2">
    <name type="scientific">Enterocloster clostridioformis</name>
    <dbReference type="NCBI Taxonomy" id="1531"/>
    <lineage>
        <taxon>Bacteria</taxon>
        <taxon>Bacillati</taxon>
        <taxon>Bacillota</taxon>
        <taxon>Clostridia</taxon>
        <taxon>Lachnospirales</taxon>
        <taxon>Lachnospiraceae</taxon>
        <taxon>Enterocloster</taxon>
    </lineage>
</organism>